<dbReference type="PRINTS" id="PR00035">
    <property type="entry name" value="HTHGNTR"/>
</dbReference>
<sequence length="315" mass="34442">MQRITLNRASGVPVFRQVIDQIVFMIEAGELADGDRLPSSRLLAANLGVNRNTTARAYAELQQSGYLRSHGRGGMTVRRSAQAREHRAAYEAAAAELTGAVRRCLEMGLSADEIAMIAYQQSVHARTTHLRVVFVECNEERAKFFAGELSAEVNAMVQPLLLSDLGTGDVSGADLVVTTFFHHAEVRRRVRAMQLPGPPEVLAIVAAPHIRTLARLARIPKGHRVGILYSTDDQAEAIRQSLTDTGLGDVRVLRGVDDPGLDDCDLVIVPSENPDLGERVRDRATVIEFGNVLDAASRRMVSEIVDEIRESKAES</sequence>
<dbReference type="PANTHER" id="PTHR38445:SF9">
    <property type="entry name" value="HTH-TYPE TRANSCRIPTIONAL REPRESSOR YTRA"/>
    <property type="match status" value="1"/>
</dbReference>
<feature type="domain" description="HTH gntR-type" evidence="4">
    <location>
        <begin position="12"/>
        <end position="80"/>
    </location>
</feature>
<dbReference type="InterPro" id="IPR036388">
    <property type="entry name" value="WH-like_DNA-bd_sf"/>
</dbReference>
<dbReference type="GO" id="GO:0003677">
    <property type="term" value="F:DNA binding"/>
    <property type="evidence" value="ECO:0007669"/>
    <property type="project" value="UniProtKB-KW"/>
</dbReference>
<keyword evidence="2 5" id="KW-0238">DNA-binding</keyword>
<dbReference type="InterPro" id="IPR036390">
    <property type="entry name" value="WH_DNA-bd_sf"/>
</dbReference>
<dbReference type="Gene3D" id="1.10.10.10">
    <property type="entry name" value="Winged helix-like DNA-binding domain superfamily/Winged helix DNA-binding domain"/>
    <property type="match status" value="1"/>
</dbReference>
<proteinExistence type="predicted"/>
<comment type="caution">
    <text evidence="5">The sequence shown here is derived from an EMBL/GenBank/DDBJ whole genome shotgun (WGS) entry which is preliminary data.</text>
</comment>
<dbReference type="SUPFAM" id="SSF46785">
    <property type="entry name" value="Winged helix' DNA-binding domain"/>
    <property type="match status" value="1"/>
</dbReference>
<evidence type="ECO:0000313" key="6">
    <source>
        <dbReference type="Proteomes" id="UP000530928"/>
    </source>
</evidence>
<dbReference type="Pfam" id="PF00392">
    <property type="entry name" value="GntR"/>
    <property type="match status" value="1"/>
</dbReference>
<dbReference type="InterPro" id="IPR000524">
    <property type="entry name" value="Tscrpt_reg_HTH_GntR"/>
</dbReference>
<dbReference type="PROSITE" id="PS50949">
    <property type="entry name" value="HTH_GNTR"/>
    <property type="match status" value="1"/>
</dbReference>
<dbReference type="SMART" id="SM00345">
    <property type="entry name" value="HTH_GNTR"/>
    <property type="match status" value="1"/>
</dbReference>
<evidence type="ECO:0000259" key="4">
    <source>
        <dbReference type="PROSITE" id="PS50949"/>
    </source>
</evidence>
<protein>
    <submittedName>
        <fullName evidence="5">DNA-binding transcriptional regulator YhcF (GntR family)</fullName>
    </submittedName>
</protein>
<dbReference type="CDD" id="cd07377">
    <property type="entry name" value="WHTH_GntR"/>
    <property type="match status" value="1"/>
</dbReference>
<dbReference type="GO" id="GO:0003700">
    <property type="term" value="F:DNA-binding transcription factor activity"/>
    <property type="evidence" value="ECO:0007669"/>
    <property type="project" value="InterPro"/>
</dbReference>
<keyword evidence="1" id="KW-0805">Transcription regulation</keyword>
<dbReference type="EMBL" id="JACDUR010000010">
    <property type="protein sequence ID" value="MBA2897249.1"/>
    <property type="molecule type" value="Genomic_DNA"/>
</dbReference>
<accession>A0A7W0HVH1</accession>
<name>A0A7W0HVH1_9ACTN</name>
<keyword evidence="3" id="KW-0804">Transcription</keyword>
<dbReference type="RefSeq" id="WP_181615944.1">
    <property type="nucleotide sequence ID" value="NZ_BAABAM010000010.1"/>
</dbReference>
<organism evidence="5 6">
    <name type="scientific">Nonomuraea soli</name>
    <dbReference type="NCBI Taxonomy" id="1032476"/>
    <lineage>
        <taxon>Bacteria</taxon>
        <taxon>Bacillati</taxon>
        <taxon>Actinomycetota</taxon>
        <taxon>Actinomycetes</taxon>
        <taxon>Streptosporangiales</taxon>
        <taxon>Streptosporangiaceae</taxon>
        <taxon>Nonomuraea</taxon>
    </lineage>
</organism>
<keyword evidence="6" id="KW-1185">Reference proteome</keyword>
<reference evidence="5 6" key="1">
    <citation type="submission" date="2020-07" db="EMBL/GenBank/DDBJ databases">
        <title>Genomic Encyclopedia of Type Strains, Phase IV (KMG-IV): sequencing the most valuable type-strain genomes for metagenomic binning, comparative biology and taxonomic classification.</title>
        <authorList>
            <person name="Goeker M."/>
        </authorList>
    </citation>
    <scope>NUCLEOTIDE SEQUENCE [LARGE SCALE GENOMIC DNA]</scope>
    <source>
        <strain evidence="5 6">DSM 45533</strain>
    </source>
</reference>
<dbReference type="PANTHER" id="PTHR38445">
    <property type="entry name" value="HTH-TYPE TRANSCRIPTIONAL REPRESSOR YTRA"/>
    <property type="match status" value="1"/>
</dbReference>
<dbReference type="AlphaFoldDB" id="A0A7W0HVH1"/>
<evidence type="ECO:0000256" key="2">
    <source>
        <dbReference type="ARBA" id="ARBA00023125"/>
    </source>
</evidence>
<evidence type="ECO:0000256" key="1">
    <source>
        <dbReference type="ARBA" id="ARBA00023015"/>
    </source>
</evidence>
<evidence type="ECO:0000256" key="3">
    <source>
        <dbReference type="ARBA" id="ARBA00023163"/>
    </source>
</evidence>
<gene>
    <name evidence="5" type="ORF">HNR30_008645</name>
</gene>
<dbReference type="Proteomes" id="UP000530928">
    <property type="component" value="Unassembled WGS sequence"/>
</dbReference>
<evidence type="ECO:0000313" key="5">
    <source>
        <dbReference type="EMBL" id="MBA2897249.1"/>
    </source>
</evidence>